<evidence type="ECO:0000313" key="1">
    <source>
        <dbReference type="EMBL" id="KAF2473371.1"/>
    </source>
</evidence>
<dbReference type="Proteomes" id="UP000799755">
    <property type="component" value="Unassembled WGS sequence"/>
</dbReference>
<protein>
    <submittedName>
        <fullName evidence="1">Uncharacterized protein</fullName>
    </submittedName>
</protein>
<evidence type="ECO:0000313" key="2">
    <source>
        <dbReference type="Proteomes" id="UP000799755"/>
    </source>
</evidence>
<organism evidence="1 2">
    <name type="scientific">Lindgomyces ingoldianus</name>
    <dbReference type="NCBI Taxonomy" id="673940"/>
    <lineage>
        <taxon>Eukaryota</taxon>
        <taxon>Fungi</taxon>
        <taxon>Dikarya</taxon>
        <taxon>Ascomycota</taxon>
        <taxon>Pezizomycotina</taxon>
        <taxon>Dothideomycetes</taxon>
        <taxon>Pleosporomycetidae</taxon>
        <taxon>Pleosporales</taxon>
        <taxon>Lindgomycetaceae</taxon>
        <taxon>Lindgomyces</taxon>
    </lineage>
</organism>
<proteinExistence type="predicted"/>
<gene>
    <name evidence="1" type="ORF">BDR25DRAFT_312452</name>
</gene>
<reference evidence="1" key="1">
    <citation type="journal article" date="2020" name="Stud. Mycol.">
        <title>101 Dothideomycetes genomes: a test case for predicting lifestyles and emergence of pathogens.</title>
        <authorList>
            <person name="Haridas S."/>
            <person name="Albert R."/>
            <person name="Binder M."/>
            <person name="Bloem J."/>
            <person name="Labutti K."/>
            <person name="Salamov A."/>
            <person name="Andreopoulos B."/>
            <person name="Baker S."/>
            <person name="Barry K."/>
            <person name="Bills G."/>
            <person name="Bluhm B."/>
            <person name="Cannon C."/>
            <person name="Castanera R."/>
            <person name="Culley D."/>
            <person name="Daum C."/>
            <person name="Ezra D."/>
            <person name="Gonzalez J."/>
            <person name="Henrissat B."/>
            <person name="Kuo A."/>
            <person name="Liang C."/>
            <person name="Lipzen A."/>
            <person name="Lutzoni F."/>
            <person name="Magnuson J."/>
            <person name="Mondo S."/>
            <person name="Nolan M."/>
            <person name="Ohm R."/>
            <person name="Pangilinan J."/>
            <person name="Park H.-J."/>
            <person name="Ramirez L."/>
            <person name="Alfaro M."/>
            <person name="Sun H."/>
            <person name="Tritt A."/>
            <person name="Yoshinaga Y."/>
            <person name="Zwiers L.-H."/>
            <person name="Turgeon B."/>
            <person name="Goodwin S."/>
            <person name="Spatafora J."/>
            <person name="Crous P."/>
            <person name="Grigoriev I."/>
        </authorList>
    </citation>
    <scope>NUCLEOTIDE SEQUENCE</scope>
    <source>
        <strain evidence="1">ATCC 200398</strain>
    </source>
</reference>
<comment type="caution">
    <text evidence="1">The sequence shown here is derived from an EMBL/GenBank/DDBJ whole genome shotgun (WGS) entry which is preliminary data.</text>
</comment>
<accession>A0ACB6R2G5</accession>
<keyword evidence="2" id="KW-1185">Reference proteome</keyword>
<name>A0ACB6R2G5_9PLEO</name>
<dbReference type="EMBL" id="MU003500">
    <property type="protein sequence ID" value="KAF2473371.1"/>
    <property type="molecule type" value="Genomic_DNA"/>
</dbReference>
<sequence length="205" mass="22228">MSIPPYQCPQGKSSPKAQLMCQRTWPNRDSAASRQRNRCCGVMSPIPREHSDRGLRNNAQGEKKFNGCVFVVSDRPPTFTSSTSVAAVLPVISLKWSTEIHSAEAELRQARAMIGASVSYRHTLAHLTAIIFVLLSSLLVSVVSVDWMGCPKLSARSPRPTGGNYCFFSLAAQSREVVVGSTGGISAQPSCCKDTIKANYNVVTH</sequence>